<keyword evidence="3 6" id="KW-0032">Aminotransferase</keyword>
<dbReference type="NCBIfam" id="NF005816">
    <property type="entry name" value="PRK07682.1"/>
    <property type="match status" value="1"/>
</dbReference>
<dbReference type="InterPro" id="IPR015424">
    <property type="entry name" value="PyrdxlP-dep_Trfase"/>
</dbReference>
<evidence type="ECO:0000256" key="5">
    <source>
        <dbReference type="ARBA" id="ARBA00022898"/>
    </source>
</evidence>
<organism evidence="8 9">
    <name type="scientific">Domibacillus iocasae</name>
    <dbReference type="NCBI Taxonomy" id="1714016"/>
    <lineage>
        <taxon>Bacteria</taxon>
        <taxon>Bacillati</taxon>
        <taxon>Bacillota</taxon>
        <taxon>Bacilli</taxon>
        <taxon>Bacillales</taxon>
        <taxon>Bacillaceae</taxon>
        <taxon>Domibacillus</taxon>
    </lineage>
</organism>
<dbReference type="EC" id="2.6.1.-" evidence="6"/>
<proteinExistence type="inferred from homology"/>
<comment type="cofactor">
    <cofactor evidence="1 6">
        <name>pyridoxal 5'-phosphate</name>
        <dbReference type="ChEBI" id="CHEBI:597326"/>
    </cofactor>
</comment>
<dbReference type="SUPFAM" id="SSF53383">
    <property type="entry name" value="PLP-dependent transferases"/>
    <property type="match status" value="1"/>
</dbReference>
<evidence type="ECO:0000256" key="2">
    <source>
        <dbReference type="ARBA" id="ARBA00007441"/>
    </source>
</evidence>
<comment type="caution">
    <text evidence="8">The sequence shown here is derived from an EMBL/GenBank/DDBJ whole genome shotgun (WGS) entry which is preliminary data.</text>
</comment>
<keyword evidence="4 6" id="KW-0808">Transferase</keyword>
<feature type="domain" description="Aminotransferase class I/classII large" evidence="7">
    <location>
        <begin position="32"/>
        <end position="381"/>
    </location>
</feature>
<dbReference type="RefSeq" id="WP_069936655.1">
    <property type="nucleotide sequence ID" value="NZ_MAMP01000001.1"/>
</dbReference>
<dbReference type="InterPro" id="IPR015421">
    <property type="entry name" value="PyrdxlP-dep_Trfase_major"/>
</dbReference>
<accession>A0A1E7DTY4</accession>
<evidence type="ECO:0000313" key="8">
    <source>
        <dbReference type="EMBL" id="OES46489.1"/>
    </source>
</evidence>
<evidence type="ECO:0000313" key="9">
    <source>
        <dbReference type="Proteomes" id="UP000095658"/>
    </source>
</evidence>
<dbReference type="InterPro" id="IPR050596">
    <property type="entry name" value="AspAT/PAT-like"/>
</dbReference>
<dbReference type="Proteomes" id="UP000095658">
    <property type="component" value="Unassembled WGS sequence"/>
</dbReference>
<dbReference type="InterPro" id="IPR015422">
    <property type="entry name" value="PyrdxlP-dep_Trfase_small"/>
</dbReference>
<evidence type="ECO:0000256" key="6">
    <source>
        <dbReference type="RuleBase" id="RU000481"/>
    </source>
</evidence>
<name>A0A1E7DTY4_9BACI</name>
<evidence type="ECO:0000256" key="3">
    <source>
        <dbReference type="ARBA" id="ARBA00022576"/>
    </source>
</evidence>
<dbReference type="STRING" id="1714016.BA724_00040"/>
<dbReference type="FunFam" id="3.40.640.10:FF:000033">
    <property type="entry name" value="Aspartate aminotransferase"/>
    <property type="match status" value="1"/>
</dbReference>
<dbReference type="GO" id="GO:0006520">
    <property type="term" value="P:amino acid metabolic process"/>
    <property type="evidence" value="ECO:0007669"/>
    <property type="project" value="InterPro"/>
</dbReference>
<reference evidence="8 9" key="1">
    <citation type="submission" date="2016-06" db="EMBL/GenBank/DDBJ databases">
        <title>Domibacillus iocasae genome sequencing.</title>
        <authorList>
            <person name="Verma A."/>
            <person name="Pal Y."/>
            <person name="Ojha A.K."/>
            <person name="Krishnamurthi S."/>
        </authorList>
    </citation>
    <scope>NUCLEOTIDE SEQUENCE [LARGE SCALE GENOMIC DNA]</scope>
    <source>
        <strain evidence="8 9">DSM 29979</strain>
    </source>
</reference>
<dbReference type="Gene3D" id="3.90.1150.10">
    <property type="entry name" value="Aspartate Aminotransferase, domain 1"/>
    <property type="match status" value="1"/>
</dbReference>
<evidence type="ECO:0000256" key="4">
    <source>
        <dbReference type="ARBA" id="ARBA00022679"/>
    </source>
</evidence>
<dbReference type="PANTHER" id="PTHR46383:SF3">
    <property type="entry name" value="ASPARTATE AMINOTRANSFERASE-RELATED"/>
    <property type="match status" value="1"/>
</dbReference>
<dbReference type="CDD" id="cd00609">
    <property type="entry name" value="AAT_like"/>
    <property type="match status" value="1"/>
</dbReference>
<dbReference type="InterPro" id="IPR004839">
    <property type="entry name" value="Aminotransferase_I/II_large"/>
</dbReference>
<dbReference type="GO" id="GO:0008483">
    <property type="term" value="F:transaminase activity"/>
    <property type="evidence" value="ECO:0007669"/>
    <property type="project" value="UniProtKB-KW"/>
</dbReference>
<dbReference type="EMBL" id="MAMP01000001">
    <property type="protein sequence ID" value="OES46489.1"/>
    <property type="molecule type" value="Genomic_DNA"/>
</dbReference>
<sequence length="393" mass="43220">MNITKSYVAKSVERMRPSGIRKFFDLAATMEGVVSLGVGEPDFVTTWSVREAAINSLERGFTSYTANAGLIALRTEIARYMSERFHVEYAPKEEIIVTVGASQALDIAMRAVTDPGDEIIVVEPCFVSYAPLVELAGGRAVTIGTTGETGFKLQPEQLEAAITAKTKAVLLCYPNNPTGTQLEREDLELIADIVRKHDLLVIADEIYAELAYDQPHTSIAALDGMRERTILINGFSKGFAMTGWRLGFTCAPKEISSAMLKIHQYAMMCASTPAQYAAIEALQHGMGDVESMKKDYRRRRNYMVQSFKEIGLDCHLPGGAFYVFPSIQSTGLTSEQFAEQLLLEEKVAVVPGSVFGEGGEGYIRCSYASSMSQLQEAVKRISRFLDKQKGRAI</sequence>
<keyword evidence="9" id="KW-1185">Reference proteome</keyword>
<dbReference type="Gene3D" id="3.40.640.10">
    <property type="entry name" value="Type I PLP-dependent aspartate aminotransferase-like (Major domain)"/>
    <property type="match status" value="1"/>
</dbReference>
<dbReference type="PANTHER" id="PTHR46383">
    <property type="entry name" value="ASPARTATE AMINOTRANSFERASE"/>
    <property type="match status" value="1"/>
</dbReference>
<dbReference type="OrthoDB" id="9802328at2"/>
<dbReference type="InterPro" id="IPR004838">
    <property type="entry name" value="NHTrfase_class1_PyrdxlP-BS"/>
</dbReference>
<keyword evidence="5" id="KW-0663">Pyridoxal phosphate</keyword>
<evidence type="ECO:0000259" key="7">
    <source>
        <dbReference type="Pfam" id="PF00155"/>
    </source>
</evidence>
<comment type="similarity">
    <text evidence="2 6">Belongs to the class-I pyridoxal-phosphate-dependent aminotransferase family.</text>
</comment>
<protein>
    <recommendedName>
        <fullName evidence="6">Aminotransferase</fullName>
        <ecNumber evidence="6">2.6.1.-</ecNumber>
    </recommendedName>
</protein>
<dbReference type="Pfam" id="PF00155">
    <property type="entry name" value="Aminotran_1_2"/>
    <property type="match status" value="1"/>
</dbReference>
<dbReference type="GO" id="GO:0030170">
    <property type="term" value="F:pyridoxal phosphate binding"/>
    <property type="evidence" value="ECO:0007669"/>
    <property type="project" value="InterPro"/>
</dbReference>
<gene>
    <name evidence="8" type="ORF">BA724_00040</name>
</gene>
<dbReference type="PROSITE" id="PS00105">
    <property type="entry name" value="AA_TRANSFER_CLASS_1"/>
    <property type="match status" value="1"/>
</dbReference>
<evidence type="ECO:0000256" key="1">
    <source>
        <dbReference type="ARBA" id="ARBA00001933"/>
    </source>
</evidence>
<dbReference type="AlphaFoldDB" id="A0A1E7DTY4"/>